<comment type="subcellular location">
    <subcellularLocation>
        <location evidence="1">Cell envelope</location>
    </subcellularLocation>
</comment>
<dbReference type="PROSITE" id="PS50983">
    <property type="entry name" value="FE_B12_PBP"/>
    <property type="match status" value="1"/>
</dbReference>
<evidence type="ECO:0000256" key="3">
    <source>
        <dbReference type="ARBA" id="ARBA00022448"/>
    </source>
</evidence>
<dbReference type="InterPro" id="IPR002491">
    <property type="entry name" value="ABC_transptr_periplasmic_BD"/>
</dbReference>
<dbReference type="Pfam" id="PF01497">
    <property type="entry name" value="Peripla_BP_2"/>
    <property type="match status" value="1"/>
</dbReference>
<evidence type="ECO:0000313" key="7">
    <source>
        <dbReference type="Proteomes" id="UP000001213"/>
    </source>
</evidence>
<comment type="similarity">
    <text evidence="2">Belongs to the bacterial solute-binding protein 8 family.</text>
</comment>
<dbReference type="InterPro" id="IPR051313">
    <property type="entry name" value="Bact_iron-sidero_bind"/>
</dbReference>
<dbReference type="GO" id="GO:0030288">
    <property type="term" value="C:outer membrane-bounded periplasmic space"/>
    <property type="evidence" value="ECO:0007669"/>
    <property type="project" value="TreeGrafter"/>
</dbReference>
<dbReference type="STRING" id="521096.Tpau_3759"/>
<dbReference type="GO" id="GO:1901678">
    <property type="term" value="P:iron coordination entity transport"/>
    <property type="evidence" value="ECO:0007669"/>
    <property type="project" value="UniProtKB-ARBA"/>
</dbReference>
<dbReference type="EMBL" id="CP001966">
    <property type="protein sequence ID" value="ADG80337.1"/>
    <property type="molecule type" value="Genomic_DNA"/>
</dbReference>
<feature type="domain" description="Fe/B12 periplasmic-binding" evidence="5">
    <location>
        <begin position="45"/>
        <end position="316"/>
    </location>
</feature>
<protein>
    <submittedName>
        <fullName evidence="6">Periplasmic binding protein</fullName>
    </submittedName>
</protein>
<evidence type="ECO:0000256" key="4">
    <source>
        <dbReference type="ARBA" id="ARBA00022729"/>
    </source>
</evidence>
<reference evidence="7" key="1">
    <citation type="submission" date="2010-03" db="EMBL/GenBank/DDBJ databases">
        <title>The complete chromosome of Tsukamurella paurometabola DSM 20162.</title>
        <authorList>
            <consortium name="US DOE Joint Genome Institute (JGI-PGF)"/>
            <person name="Lucas S."/>
            <person name="Copeland A."/>
            <person name="Lapidus A."/>
            <person name="Glavina del Rio T."/>
            <person name="Dalin E."/>
            <person name="Tice H."/>
            <person name="Bruce D."/>
            <person name="Goodwin L."/>
            <person name="Pitluck S."/>
            <person name="Kyrpides N."/>
            <person name="Mavromatis K."/>
            <person name="Ivanova N."/>
            <person name="Mikhailova N."/>
            <person name="Munk A.C."/>
            <person name="Brettin T."/>
            <person name="Detter J.C."/>
            <person name="Tapia R."/>
            <person name="Han C."/>
            <person name="Larimer F."/>
            <person name="Land M."/>
            <person name="Hauser L."/>
            <person name="Markowitz V."/>
            <person name="Cheng J.-F."/>
            <person name="Hugenholtz P."/>
            <person name="Woyke T."/>
            <person name="Wu D."/>
            <person name="Jando M."/>
            <person name="Brambilla E."/>
            <person name="Klenk H.-P."/>
            <person name="Eisen J.A."/>
        </authorList>
    </citation>
    <scope>NUCLEOTIDE SEQUENCE [LARGE SCALE GENOMIC DNA]</scope>
    <source>
        <strain evidence="7">ATCC 8368 / DSM 20162 / CCUG 35730 / CIP 100753 / JCM 10117 / KCTC 9821 / NBRC 16120 / NCIMB 702349 / NCTC 13040</strain>
    </source>
</reference>
<sequence>MISSPRALVRVVAIAFVTLLVAALTACGSSPESAPASSQPASVKRVASLGLGDVDTLLALGVVPVLVAPWAQDATEPVGEWSKPLLQGQTPAMVLGTGNAVDGKAIETIATAKPDLIVAVNSGFDDATFERLQSIAPVIRRPAQFAAWGVPWEAQVRAIAAGVGRTAEGDALIAKTNDRIAQAKADHPRYQGKTAATVLPKSDGGLYAYANTDGRGQVLTMLGFSLPESVSRLVPAGKFYADVSAENLKILDLDTLVYLDYGTKQSEETAFRSLKVVGENRVARIDRNLGNAMSMPNPVTLEWVLKTLPPKLPDFA</sequence>
<keyword evidence="4" id="KW-0732">Signal</keyword>
<evidence type="ECO:0000313" key="6">
    <source>
        <dbReference type="EMBL" id="ADG80337.1"/>
    </source>
</evidence>
<dbReference type="CDD" id="cd01146">
    <property type="entry name" value="FhuD"/>
    <property type="match status" value="1"/>
</dbReference>
<dbReference type="KEGG" id="tpr:Tpau_3759"/>
<dbReference type="RefSeq" id="WP_013128333.1">
    <property type="nucleotide sequence ID" value="NC_014158.1"/>
</dbReference>
<gene>
    <name evidence="6" type="ordered locus">Tpau_3759</name>
</gene>
<dbReference type="PANTHER" id="PTHR30532">
    <property type="entry name" value="IRON III DICITRATE-BINDING PERIPLASMIC PROTEIN"/>
    <property type="match status" value="1"/>
</dbReference>
<evidence type="ECO:0000256" key="1">
    <source>
        <dbReference type="ARBA" id="ARBA00004196"/>
    </source>
</evidence>
<accession>D5UYN4</accession>
<dbReference type="PANTHER" id="PTHR30532:SF24">
    <property type="entry name" value="FERRIC ENTEROBACTIN-BINDING PERIPLASMIC PROTEIN FEPB"/>
    <property type="match status" value="1"/>
</dbReference>
<dbReference type="PROSITE" id="PS51257">
    <property type="entry name" value="PROKAR_LIPOPROTEIN"/>
    <property type="match status" value="1"/>
</dbReference>
<evidence type="ECO:0000259" key="5">
    <source>
        <dbReference type="PROSITE" id="PS50983"/>
    </source>
</evidence>
<dbReference type="HOGENOM" id="CLU_038034_1_1_11"/>
<dbReference type="AlphaFoldDB" id="D5UYN4"/>
<keyword evidence="3" id="KW-0813">Transport</keyword>
<dbReference type="Gene3D" id="3.40.50.1980">
    <property type="entry name" value="Nitrogenase molybdenum iron protein domain"/>
    <property type="match status" value="2"/>
</dbReference>
<reference evidence="6 7" key="2">
    <citation type="journal article" date="2011" name="Stand. Genomic Sci.">
        <title>Complete genome sequence of Tsukamurella paurometabola type strain (no. 33).</title>
        <authorList>
            <person name="Munk A.C."/>
            <person name="Lapidus A."/>
            <person name="Lucas S."/>
            <person name="Nolan M."/>
            <person name="Tice H."/>
            <person name="Cheng J.F."/>
            <person name="Del Rio T.G."/>
            <person name="Goodwin L."/>
            <person name="Pitluck S."/>
            <person name="Liolios K."/>
            <person name="Huntemann M."/>
            <person name="Ivanova N."/>
            <person name="Mavromatis K."/>
            <person name="Mikhailova N."/>
            <person name="Pati A."/>
            <person name="Chen A."/>
            <person name="Palaniappan K."/>
            <person name="Tapia R."/>
            <person name="Han C."/>
            <person name="Land M."/>
            <person name="Hauser L."/>
            <person name="Chang Y.J."/>
            <person name="Jeffries C.D."/>
            <person name="Brettin T."/>
            <person name="Yasawong M."/>
            <person name="Brambilla E.M."/>
            <person name="Rohde M."/>
            <person name="Sikorski J."/>
            <person name="Goker M."/>
            <person name="Detter J.C."/>
            <person name="Woyke T."/>
            <person name="Bristow J."/>
            <person name="Eisen J.A."/>
            <person name="Markowitz V."/>
            <person name="Hugenholtz P."/>
            <person name="Kyrpides N.C."/>
            <person name="Klenk H.P."/>
        </authorList>
    </citation>
    <scope>NUCLEOTIDE SEQUENCE [LARGE SCALE GENOMIC DNA]</scope>
    <source>
        <strain evidence="7">ATCC 8368 / DSM 20162 / CCUG 35730 / CIP 100753 / JCM 10117 / KCTC 9821 / NBRC 16120 / NCIMB 702349 / NCTC 13040</strain>
    </source>
</reference>
<organism evidence="6 7">
    <name type="scientific">Tsukamurella paurometabola (strain ATCC 8368 / DSM 20162 / CCUG 35730 / CIP 100753 / JCM 10117 / KCTC 9821 / NBRC 16120 / NCIMB 702349 / NCTC 13040)</name>
    <name type="common">Corynebacterium paurometabolum</name>
    <dbReference type="NCBI Taxonomy" id="521096"/>
    <lineage>
        <taxon>Bacteria</taxon>
        <taxon>Bacillati</taxon>
        <taxon>Actinomycetota</taxon>
        <taxon>Actinomycetes</taxon>
        <taxon>Mycobacteriales</taxon>
        <taxon>Tsukamurellaceae</taxon>
        <taxon>Tsukamurella</taxon>
    </lineage>
</organism>
<proteinExistence type="inferred from homology"/>
<name>D5UYN4_TSUPD</name>
<keyword evidence="7" id="KW-1185">Reference proteome</keyword>
<dbReference type="Proteomes" id="UP000001213">
    <property type="component" value="Chromosome"/>
</dbReference>
<dbReference type="SUPFAM" id="SSF53807">
    <property type="entry name" value="Helical backbone' metal receptor"/>
    <property type="match status" value="1"/>
</dbReference>
<evidence type="ECO:0000256" key="2">
    <source>
        <dbReference type="ARBA" id="ARBA00008814"/>
    </source>
</evidence>
<dbReference type="eggNOG" id="COG0614">
    <property type="taxonomic scope" value="Bacteria"/>
</dbReference>